<evidence type="ECO:0000313" key="3">
    <source>
        <dbReference type="Proteomes" id="UP000301309"/>
    </source>
</evidence>
<name>A0A4D4LHR8_STRVO</name>
<gene>
    <name evidence="2" type="ORF">SVIO_111180</name>
</gene>
<reference evidence="2 3" key="1">
    <citation type="journal article" date="2020" name="Int. J. Syst. Evol. Microbiol.">
        <title>Reclassification of Streptomyces castelarensis and Streptomyces sporoclivatus as later heterotypic synonyms of Streptomyces antimycoticus.</title>
        <authorList>
            <person name="Komaki H."/>
            <person name="Tamura T."/>
        </authorList>
    </citation>
    <scope>NUCLEOTIDE SEQUENCE [LARGE SCALE GENOMIC DNA]</scope>
    <source>
        <strain evidence="2 3">NBRC 13459</strain>
    </source>
</reference>
<comment type="caution">
    <text evidence="2">The sequence shown here is derived from an EMBL/GenBank/DDBJ whole genome shotgun (WGS) entry which is preliminary data.</text>
</comment>
<dbReference type="EMBL" id="BJHW01000002">
    <property type="protein sequence ID" value="GDY60495.1"/>
    <property type="molecule type" value="Genomic_DNA"/>
</dbReference>
<accession>A0A4D4LHR8</accession>
<organism evidence="2 3">
    <name type="scientific">Streptomyces violaceusniger</name>
    <dbReference type="NCBI Taxonomy" id="68280"/>
    <lineage>
        <taxon>Bacteria</taxon>
        <taxon>Bacillati</taxon>
        <taxon>Actinomycetota</taxon>
        <taxon>Actinomycetes</taxon>
        <taxon>Kitasatosporales</taxon>
        <taxon>Streptomycetaceae</taxon>
        <taxon>Streptomyces</taxon>
        <taxon>Streptomyces violaceusniger group</taxon>
    </lineage>
</organism>
<proteinExistence type="predicted"/>
<evidence type="ECO:0000256" key="1">
    <source>
        <dbReference type="SAM" id="MobiDB-lite"/>
    </source>
</evidence>
<dbReference type="Proteomes" id="UP000301309">
    <property type="component" value="Unassembled WGS sequence"/>
</dbReference>
<keyword evidence="3" id="KW-1185">Reference proteome</keyword>
<feature type="region of interest" description="Disordered" evidence="1">
    <location>
        <begin position="57"/>
        <end position="82"/>
    </location>
</feature>
<feature type="compositionally biased region" description="Low complexity" evidence="1">
    <location>
        <begin position="57"/>
        <end position="73"/>
    </location>
</feature>
<evidence type="ECO:0000313" key="2">
    <source>
        <dbReference type="EMBL" id="GDY60495.1"/>
    </source>
</evidence>
<dbReference type="AlphaFoldDB" id="A0A4D4LHR8"/>
<sequence length="82" mass="8246">METAARGSESPEVKPTTVAAPATVVGMTMMMRRWATAVATGLATSSLLAFGSPSWAAPSAPSSATASAEPRSALEGMLDTCT</sequence>
<protein>
    <submittedName>
        <fullName evidence="2">Uncharacterized protein</fullName>
    </submittedName>
</protein>